<evidence type="ECO:0000313" key="3">
    <source>
        <dbReference type="Proteomes" id="UP000184612"/>
    </source>
</evidence>
<dbReference type="RefSeq" id="WP_073590743.1">
    <property type="nucleotide sequence ID" value="NZ_FRFD01000013.1"/>
</dbReference>
<dbReference type="EMBL" id="FRFD01000013">
    <property type="protein sequence ID" value="SHO53424.1"/>
    <property type="molecule type" value="Genomic_DNA"/>
</dbReference>
<keyword evidence="1" id="KW-1133">Transmembrane helix</keyword>
<name>A0A1M7YLD7_9FIRM</name>
<keyword evidence="1" id="KW-0812">Transmembrane</keyword>
<dbReference type="Proteomes" id="UP000184612">
    <property type="component" value="Unassembled WGS sequence"/>
</dbReference>
<keyword evidence="3" id="KW-1185">Reference proteome</keyword>
<feature type="transmembrane region" description="Helical" evidence="1">
    <location>
        <begin position="280"/>
        <end position="300"/>
    </location>
</feature>
<feature type="transmembrane region" description="Helical" evidence="1">
    <location>
        <begin position="198"/>
        <end position="217"/>
    </location>
</feature>
<organism evidence="2 3">
    <name type="scientific">Anaerocolumna xylanovorans DSM 12503</name>
    <dbReference type="NCBI Taxonomy" id="1121345"/>
    <lineage>
        <taxon>Bacteria</taxon>
        <taxon>Bacillati</taxon>
        <taxon>Bacillota</taxon>
        <taxon>Clostridia</taxon>
        <taxon>Lachnospirales</taxon>
        <taxon>Lachnospiraceae</taxon>
        <taxon>Anaerocolumna</taxon>
    </lineage>
</organism>
<proteinExistence type="predicted"/>
<sequence length="401" mass="44796">MNPSAANNIIISYASRQGYPTVAQAQDMEHSDFLKGLEIWPTEYITALPDAGLHYKLNGKVQHPQTGQIVRSEWGWKMEQVQKTLEFRNSTEGKKYVLRSITPVAVRNEDTDVNDMLNTVSIKVSATTGSAKSDKKQTQINIERLTHISALEKSISAGGALRTMYDATLKAHKNGIENLMTNEDAAKAAMYSKRRKRIPALLLSWLVMPLYVILRAFDMFFDGGIISAKMGYQGLALGPKVGSNHPFLGRFSIPIVVATFISFVSAITKYNAGVENYVKHGIVVSGIIMIPLYMIGFIILKQFFDIPFIILTNKYGIIAEWASHKFNPTAAEEFQLGGVTQTYEQQDILGRMIKEREALIRDLKISIENNIPYAKCDTLCKDKKFSLKTLEKEDGDVIGIS</sequence>
<keyword evidence="1" id="KW-0472">Membrane</keyword>
<dbReference type="STRING" id="1121345.SAMN02745217_04113"/>
<evidence type="ECO:0000256" key="1">
    <source>
        <dbReference type="SAM" id="Phobius"/>
    </source>
</evidence>
<dbReference type="AlphaFoldDB" id="A0A1M7YLD7"/>
<reference evidence="2 3" key="1">
    <citation type="submission" date="2016-12" db="EMBL/GenBank/DDBJ databases">
        <authorList>
            <person name="Song W.-J."/>
            <person name="Kurnit D.M."/>
        </authorList>
    </citation>
    <scope>NUCLEOTIDE SEQUENCE [LARGE SCALE GENOMIC DNA]</scope>
    <source>
        <strain evidence="2 3">DSM 12503</strain>
    </source>
</reference>
<evidence type="ECO:0000313" key="2">
    <source>
        <dbReference type="EMBL" id="SHO53424.1"/>
    </source>
</evidence>
<feature type="transmembrane region" description="Helical" evidence="1">
    <location>
        <begin position="247"/>
        <end position="268"/>
    </location>
</feature>
<protein>
    <submittedName>
        <fullName evidence="2">Uncharacterized protein</fullName>
    </submittedName>
</protein>
<gene>
    <name evidence="2" type="ORF">SAMN02745217_04113</name>
</gene>
<accession>A0A1M7YLD7</accession>